<proteinExistence type="predicted"/>
<keyword evidence="3" id="KW-1185">Reference proteome</keyword>
<gene>
    <name evidence="2" type="ORF">BBP83_06205</name>
</gene>
<dbReference type="Proteomes" id="UP000186553">
    <property type="component" value="Unassembled WGS sequence"/>
</dbReference>
<organism evidence="2 3">
    <name type="scientific">Acinetobacter celticus</name>
    <dbReference type="NCBI Taxonomy" id="1891224"/>
    <lineage>
        <taxon>Bacteria</taxon>
        <taxon>Pseudomonadati</taxon>
        <taxon>Pseudomonadota</taxon>
        <taxon>Gammaproteobacteria</taxon>
        <taxon>Moraxellales</taxon>
        <taxon>Moraxellaceae</taxon>
        <taxon>Acinetobacter</taxon>
    </lineage>
</organism>
<evidence type="ECO:0000256" key="1">
    <source>
        <dbReference type="SAM" id="MobiDB-lite"/>
    </source>
</evidence>
<accession>A0A1C3CWJ7</accession>
<sequence>MTDTELNSLSVETDAKLFSRSFDFSLDFEKINFRKRPKLYRIGRGEEGVLLVEPYKSEILPFWAFEDVAQATESSDKIFALFLEYLENNDFVGADMARKFLLMGYTRARRYANHKKGSIKTGRKSKGATPKVKAAVDVANPTEKPQRSPEDLAKVAVAKIFKEKSDQAKANEKYVELKEKFNEMIRKD</sequence>
<evidence type="ECO:0000313" key="2">
    <source>
        <dbReference type="EMBL" id="ODA13039.1"/>
    </source>
</evidence>
<reference evidence="2 3" key="1">
    <citation type="submission" date="2016-07" db="EMBL/GenBank/DDBJ databases">
        <title>Acinetobacter sp. ANC 4603.</title>
        <authorList>
            <person name="Radolfova-Krizova L."/>
            <person name="Nemec A."/>
        </authorList>
    </citation>
    <scope>NUCLEOTIDE SEQUENCE [LARGE SCALE GENOMIC DNA]</scope>
    <source>
        <strain evidence="2 3">ANC 4603</strain>
    </source>
</reference>
<protein>
    <recommendedName>
        <fullName evidence="4">DUF4385 domain-containing protein</fullName>
    </recommendedName>
</protein>
<dbReference type="Pfam" id="PF14328">
    <property type="entry name" value="DUF4385"/>
    <property type="match status" value="1"/>
</dbReference>
<evidence type="ECO:0000313" key="3">
    <source>
        <dbReference type="Proteomes" id="UP000186553"/>
    </source>
</evidence>
<feature type="compositionally biased region" description="Basic residues" evidence="1">
    <location>
        <begin position="115"/>
        <end position="126"/>
    </location>
</feature>
<dbReference type="InterPro" id="IPR025494">
    <property type="entry name" value="DUF4385"/>
</dbReference>
<feature type="region of interest" description="Disordered" evidence="1">
    <location>
        <begin position="115"/>
        <end position="151"/>
    </location>
</feature>
<name>A0A1C3CWJ7_9GAMM</name>
<dbReference type="RefSeq" id="WP_068886973.1">
    <property type="nucleotide sequence ID" value="NZ_CBCRUU010000006.1"/>
</dbReference>
<dbReference type="AlphaFoldDB" id="A0A1C3CWJ7"/>
<dbReference type="EMBL" id="MBDL01000009">
    <property type="protein sequence ID" value="ODA13039.1"/>
    <property type="molecule type" value="Genomic_DNA"/>
</dbReference>
<comment type="caution">
    <text evidence="2">The sequence shown here is derived from an EMBL/GenBank/DDBJ whole genome shotgun (WGS) entry which is preliminary data.</text>
</comment>
<dbReference type="OrthoDB" id="65486at2"/>
<evidence type="ECO:0008006" key="4">
    <source>
        <dbReference type="Google" id="ProtNLM"/>
    </source>
</evidence>